<dbReference type="AlphaFoldDB" id="A0A0B6XVN5"/>
<reference evidence="1" key="1">
    <citation type="submission" date="2014-12" db="EMBL/GenBank/DDBJ databases">
        <title>Insight into the proteome of Arion vulgaris.</title>
        <authorList>
            <person name="Aradska J."/>
            <person name="Bulat T."/>
            <person name="Smidak R."/>
            <person name="Sarate P."/>
            <person name="Gangsoo J."/>
            <person name="Sialana F."/>
            <person name="Bilban M."/>
            <person name="Lubec G."/>
        </authorList>
    </citation>
    <scope>NUCLEOTIDE SEQUENCE</scope>
    <source>
        <tissue evidence="1">Skin</tissue>
    </source>
</reference>
<name>A0A0B6XVN5_9EUPU</name>
<dbReference type="EMBL" id="HACG01001079">
    <property type="protein sequence ID" value="CEK47944.1"/>
    <property type="molecule type" value="Transcribed_RNA"/>
</dbReference>
<evidence type="ECO:0000313" key="1">
    <source>
        <dbReference type="EMBL" id="CEK47944.1"/>
    </source>
</evidence>
<proteinExistence type="predicted"/>
<feature type="non-terminal residue" evidence="1">
    <location>
        <position position="74"/>
    </location>
</feature>
<accession>A0A0B6XVN5</accession>
<organism evidence="1">
    <name type="scientific">Arion vulgaris</name>
    <dbReference type="NCBI Taxonomy" id="1028688"/>
    <lineage>
        <taxon>Eukaryota</taxon>
        <taxon>Metazoa</taxon>
        <taxon>Spiralia</taxon>
        <taxon>Lophotrochozoa</taxon>
        <taxon>Mollusca</taxon>
        <taxon>Gastropoda</taxon>
        <taxon>Heterobranchia</taxon>
        <taxon>Euthyneura</taxon>
        <taxon>Panpulmonata</taxon>
        <taxon>Eupulmonata</taxon>
        <taxon>Stylommatophora</taxon>
        <taxon>Helicina</taxon>
        <taxon>Arionoidea</taxon>
        <taxon>Arionidae</taxon>
        <taxon>Arion</taxon>
    </lineage>
</organism>
<gene>
    <name evidence="1" type="primary">ORF2706</name>
</gene>
<sequence>IEHNVLKTGAHGESGCRVRGSRRNEYLLQGNISRDLPHYLGVRTVTETITPHWTLPSPMEMQNIYPVAQLYGPL</sequence>
<feature type="non-terminal residue" evidence="1">
    <location>
        <position position="1"/>
    </location>
</feature>
<protein>
    <submittedName>
        <fullName evidence="1">Uncharacterized protein</fullName>
    </submittedName>
</protein>